<dbReference type="AlphaFoldDB" id="A0A926N6K1"/>
<dbReference type="InterPro" id="IPR026838">
    <property type="entry name" value="YheC/D"/>
</dbReference>
<organism evidence="1 2">
    <name type="scientific">Polycladospora coralii</name>
    <dbReference type="NCBI Taxonomy" id="2771432"/>
    <lineage>
        <taxon>Bacteria</taxon>
        <taxon>Bacillati</taxon>
        <taxon>Bacillota</taxon>
        <taxon>Bacilli</taxon>
        <taxon>Bacillales</taxon>
        <taxon>Thermoactinomycetaceae</taxon>
        <taxon>Polycladospora</taxon>
    </lineage>
</organism>
<evidence type="ECO:0000313" key="2">
    <source>
        <dbReference type="Proteomes" id="UP000661691"/>
    </source>
</evidence>
<protein>
    <submittedName>
        <fullName evidence="1">YheC/YheD family protein</fullName>
    </submittedName>
</protein>
<dbReference type="Pfam" id="PF14398">
    <property type="entry name" value="ATPgrasp_YheCD"/>
    <property type="match status" value="1"/>
</dbReference>
<dbReference type="Proteomes" id="UP000661691">
    <property type="component" value="Unassembled WGS sequence"/>
</dbReference>
<dbReference type="SUPFAM" id="SSF56059">
    <property type="entry name" value="Glutathione synthetase ATP-binding domain-like"/>
    <property type="match status" value="1"/>
</dbReference>
<name>A0A926N6K1_9BACL</name>
<sequence>MALVKVQLQIIPDRHFPPGIHMVMSRLLAKKLEIKTNPFWIKFGSATQSGMTALSRKSSNLVLISFTLASQLNMTDQVSINAHFNPKSVRLKLGPILGILMNPHQEIEKEKIEVFGLMSNFLSECAQVGKSRGLVVMIFTPREIEVGATTLSGWILDNGMWKKTTLPLPDTIYNRITSRKIEQQQDTQDKLNFLKQQKQIPIFNEMFLNKFEVYQILVASNQIRKILPETRVFHATNFKEMSHQYPVLYLKPDNGSLGSGIIRITHAGGKWVYESATPNGTLTKTASSLVTMSKMLSKRIGKQAYLVQQGLYLVKYDGNRQVDFRVLAQKNSVGKWQITSAVGRIANDQHIVSNLARGGTIRKASDVLAELKLARRPSITQLKSRALEIANAFDELVNGHFAELGIDLAIDVNGYIWLIEINSKPSKTNDTVIDQSVVARPSVMRLMDYVLYLAGMSTPIRSTTNKKIPTKRRKSL</sequence>
<accession>A0A926N6K1</accession>
<reference evidence="1" key="1">
    <citation type="submission" date="2020-09" db="EMBL/GenBank/DDBJ databases">
        <title>A novel bacterium of genus Hazenella, isolated from South China Sea.</title>
        <authorList>
            <person name="Huang H."/>
            <person name="Mo K."/>
            <person name="Hu Y."/>
        </authorList>
    </citation>
    <scope>NUCLEOTIDE SEQUENCE</scope>
    <source>
        <strain evidence="1">IB182357</strain>
    </source>
</reference>
<dbReference type="RefSeq" id="WP_191138746.1">
    <property type="nucleotide sequence ID" value="NZ_JACXAG020000001.1"/>
</dbReference>
<comment type="caution">
    <text evidence="1">The sequence shown here is derived from an EMBL/GenBank/DDBJ whole genome shotgun (WGS) entry which is preliminary data.</text>
</comment>
<dbReference type="Gene3D" id="3.30.470.20">
    <property type="entry name" value="ATP-grasp fold, B domain"/>
    <property type="match status" value="1"/>
</dbReference>
<proteinExistence type="predicted"/>
<dbReference type="EMBL" id="JACXAH010000017">
    <property type="protein sequence ID" value="MBD1373099.1"/>
    <property type="molecule type" value="Genomic_DNA"/>
</dbReference>
<gene>
    <name evidence="1" type="ORF">IC620_12115</name>
</gene>
<evidence type="ECO:0000313" key="1">
    <source>
        <dbReference type="EMBL" id="MBD1373099.1"/>
    </source>
</evidence>
<keyword evidence="2" id="KW-1185">Reference proteome</keyword>